<gene>
    <name evidence="2" type="ORF">A2709_02625</name>
</gene>
<accession>A0A1F4V7M9</accession>
<dbReference type="EMBL" id="MEVB01000006">
    <property type="protein sequence ID" value="OGC53211.1"/>
    <property type="molecule type" value="Genomic_DNA"/>
</dbReference>
<evidence type="ECO:0000313" key="3">
    <source>
        <dbReference type="Proteomes" id="UP000176853"/>
    </source>
</evidence>
<evidence type="ECO:0000256" key="1">
    <source>
        <dbReference type="SAM" id="Phobius"/>
    </source>
</evidence>
<reference evidence="2 3" key="1">
    <citation type="journal article" date="2016" name="Nat. Commun.">
        <title>Thousands of microbial genomes shed light on interconnected biogeochemical processes in an aquifer system.</title>
        <authorList>
            <person name="Anantharaman K."/>
            <person name="Brown C.T."/>
            <person name="Hug L.A."/>
            <person name="Sharon I."/>
            <person name="Castelle C.J."/>
            <person name="Probst A.J."/>
            <person name="Thomas B.C."/>
            <person name="Singh A."/>
            <person name="Wilkins M.J."/>
            <person name="Karaoz U."/>
            <person name="Brodie E.L."/>
            <person name="Williams K.H."/>
            <person name="Hubbard S.S."/>
            <person name="Banfield J.F."/>
        </authorList>
    </citation>
    <scope>NUCLEOTIDE SEQUENCE [LARGE SCALE GENOMIC DNA]</scope>
</reference>
<dbReference type="AlphaFoldDB" id="A0A1F4V7M9"/>
<sequence>MKRTTATLTAILLIIILLIILLLIILVAAIKGSFSIHATKLTQSESKSLETKESANGPVSIAVTPRSLEEDLVAWDFAIVLDTHSEELTSDMVAVSELVDDEGKSYKPVSWEGSPPGGHHRSGVIKFNSVSPKPKSVELKVKSVGGVAERSFKWVL</sequence>
<proteinExistence type="predicted"/>
<organism evidence="2 3">
    <name type="scientific">candidate division WWE3 bacterium RIFCSPHIGHO2_01_FULL_43_9</name>
    <dbReference type="NCBI Taxonomy" id="1802618"/>
    <lineage>
        <taxon>Bacteria</taxon>
        <taxon>Katanobacteria</taxon>
    </lineage>
</organism>
<feature type="transmembrane region" description="Helical" evidence="1">
    <location>
        <begin position="6"/>
        <end position="30"/>
    </location>
</feature>
<comment type="caution">
    <text evidence="2">The sequence shown here is derived from an EMBL/GenBank/DDBJ whole genome shotgun (WGS) entry which is preliminary data.</text>
</comment>
<keyword evidence="1" id="KW-0812">Transmembrane</keyword>
<keyword evidence="1" id="KW-0472">Membrane</keyword>
<keyword evidence="1" id="KW-1133">Transmembrane helix</keyword>
<protein>
    <recommendedName>
        <fullName evidence="4">DUF4352 domain-containing protein</fullName>
    </recommendedName>
</protein>
<evidence type="ECO:0008006" key="4">
    <source>
        <dbReference type="Google" id="ProtNLM"/>
    </source>
</evidence>
<evidence type="ECO:0000313" key="2">
    <source>
        <dbReference type="EMBL" id="OGC53211.1"/>
    </source>
</evidence>
<dbReference type="Proteomes" id="UP000176853">
    <property type="component" value="Unassembled WGS sequence"/>
</dbReference>
<name>A0A1F4V7M9_UNCKA</name>